<comment type="catalytic activity">
    <reaction evidence="34">
        <text>L-kynurenine + 2-oxoglutarate = kynurenate + L-glutamate + H2O</text>
        <dbReference type="Rhea" id="RHEA:65560"/>
        <dbReference type="ChEBI" id="CHEBI:15377"/>
        <dbReference type="ChEBI" id="CHEBI:16810"/>
        <dbReference type="ChEBI" id="CHEBI:29985"/>
        <dbReference type="ChEBI" id="CHEBI:57959"/>
        <dbReference type="ChEBI" id="CHEBI:58454"/>
        <dbReference type="EC" id="2.6.1.7"/>
    </reaction>
    <physiologicalReaction direction="left-to-right" evidence="34">
        <dbReference type="Rhea" id="RHEA:65561"/>
    </physiologicalReaction>
</comment>
<dbReference type="Gene3D" id="1.10.472.10">
    <property type="entry name" value="Cyclin-like"/>
    <property type="match status" value="2"/>
</dbReference>
<dbReference type="Gene3D" id="2.20.25.10">
    <property type="match status" value="1"/>
</dbReference>
<evidence type="ECO:0000256" key="39">
    <source>
        <dbReference type="ARBA" id="ARBA00054518"/>
    </source>
</evidence>
<evidence type="ECO:0000313" key="47">
    <source>
        <dbReference type="Proteomes" id="UP000322234"/>
    </source>
</evidence>
<keyword evidence="17" id="KW-0547">Nucleotide-binding</keyword>
<comment type="catalytic activity">
    <reaction evidence="37">
        <text>L-lysyl-[protein] + acetyl-CoA = N(6)-acetyl-L-lysyl-[protein] + CoA + H(+)</text>
        <dbReference type="Rhea" id="RHEA:45948"/>
        <dbReference type="Rhea" id="RHEA-COMP:9752"/>
        <dbReference type="Rhea" id="RHEA-COMP:10731"/>
        <dbReference type="ChEBI" id="CHEBI:15378"/>
        <dbReference type="ChEBI" id="CHEBI:29969"/>
        <dbReference type="ChEBI" id="CHEBI:57287"/>
        <dbReference type="ChEBI" id="CHEBI:57288"/>
        <dbReference type="ChEBI" id="CHEBI:61930"/>
        <dbReference type="EC" id="2.3.1.48"/>
    </reaction>
</comment>
<evidence type="ECO:0000256" key="20">
    <source>
        <dbReference type="ARBA" id="ARBA00022833"/>
    </source>
</evidence>
<comment type="cofactor">
    <cofactor evidence="1">
        <name>pyridoxal 5'-phosphate</name>
        <dbReference type="ChEBI" id="CHEBI:597326"/>
    </cofactor>
</comment>
<dbReference type="InterPro" id="IPR023486">
    <property type="entry name" value="TFIIB_CS"/>
</dbReference>
<dbReference type="FunFam" id="1.10.472.10:FF:000019">
    <property type="entry name" value="transcription initiation factor IIB"/>
    <property type="match status" value="1"/>
</dbReference>
<dbReference type="FunFam" id="2.20.25.10:FF:000007">
    <property type="entry name" value="Transcription initiation factor IIB"/>
    <property type="match status" value="1"/>
</dbReference>
<evidence type="ECO:0000256" key="35">
    <source>
        <dbReference type="ARBA" id="ARBA00047677"/>
    </source>
</evidence>
<dbReference type="InterPro" id="IPR015424">
    <property type="entry name" value="PyrdxlP-dep_Trfase"/>
</dbReference>
<evidence type="ECO:0000256" key="25">
    <source>
        <dbReference type="ARBA" id="ARBA00023163"/>
    </source>
</evidence>
<evidence type="ECO:0000256" key="34">
    <source>
        <dbReference type="ARBA" id="ARBA00047478"/>
    </source>
</evidence>
<evidence type="ECO:0000256" key="5">
    <source>
        <dbReference type="ARBA" id="ARBA00011738"/>
    </source>
</evidence>
<evidence type="ECO:0000256" key="43">
    <source>
        <dbReference type="SAM" id="Coils"/>
    </source>
</evidence>
<evidence type="ECO:0000256" key="19">
    <source>
        <dbReference type="ARBA" id="ARBA00022801"/>
    </source>
</evidence>
<dbReference type="InterPro" id="IPR036915">
    <property type="entry name" value="Cyclin-like_sf"/>
</dbReference>
<reference evidence="46" key="1">
    <citation type="submission" date="2019-10" db="EMBL/GenBank/DDBJ databases">
        <title>The sequence and de novo assembly of the wild yak genome.</title>
        <authorList>
            <person name="Liu Y."/>
        </authorList>
    </citation>
    <scope>NUCLEOTIDE SEQUENCE [LARGE SCALE GENOMIC DNA]</scope>
    <source>
        <strain evidence="46">WY2019</strain>
    </source>
</reference>
<dbReference type="InterPro" id="IPR037684">
    <property type="entry name" value="GBP_C"/>
</dbReference>
<dbReference type="InterPro" id="IPR013137">
    <property type="entry name" value="Znf_TFIIB"/>
</dbReference>
<dbReference type="SMART" id="SM00385">
    <property type="entry name" value="CYCLIN"/>
    <property type="match status" value="2"/>
</dbReference>
<evidence type="ECO:0000256" key="27">
    <source>
        <dbReference type="ARBA" id="ARBA00024016"/>
    </source>
</evidence>
<dbReference type="SUPFAM" id="SSF53383">
    <property type="entry name" value="PLP-dependent transferases"/>
    <property type="match status" value="1"/>
</dbReference>
<protein>
    <recommendedName>
        <fullName evidence="11">Kynurenine--oxoglutarate transaminase 3</fullName>
        <ecNumber evidence="9">2.3.1.48</ecNumber>
        <ecNumber evidence="8">2.6.1.63</ecNumber>
        <ecNumber evidence="7">2.6.1.7</ecNumber>
        <ecNumber evidence="6">4.4.1.13</ecNumber>
    </recommendedName>
    <alternativeName>
        <fullName evidence="32">Cysteine-S-conjugate beta-lyase 2</fullName>
    </alternativeName>
    <alternativeName>
        <fullName evidence="33">General transcription factor TFIIB</fullName>
    </alternativeName>
    <alternativeName>
        <fullName evidence="28">Kynurenine aminotransferase 3</fullName>
    </alternativeName>
    <alternativeName>
        <fullName evidence="29">Kynurenine aminotransferase III</fullName>
    </alternativeName>
    <alternativeName>
        <fullName evidence="30">Kynurenine--glyoxylate transaminase</fullName>
    </alternativeName>
    <alternativeName>
        <fullName evidence="31">Kynurenine--oxoglutarate transaminase III</fullName>
    </alternativeName>
    <alternativeName>
        <fullName evidence="10">Transcription initiation factor IIB</fullName>
    </alternativeName>
</protein>
<dbReference type="Proteomes" id="UP000322234">
    <property type="component" value="Unassembled WGS sequence"/>
</dbReference>
<keyword evidence="14" id="KW-0808">Transferase</keyword>
<evidence type="ECO:0000256" key="28">
    <source>
        <dbReference type="ARBA" id="ARBA00029778"/>
    </source>
</evidence>
<keyword evidence="21" id="KW-0391">Immunity</keyword>
<evidence type="ECO:0000256" key="17">
    <source>
        <dbReference type="ARBA" id="ARBA00022741"/>
    </source>
</evidence>
<organism evidence="46 47">
    <name type="scientific">Bos mutus</name>
    <name type="common">wild yak</name>
    <dbReference type="NCBI Taxonomy" id="72004"/>
    <lineage>
        <taxon>Eukaryota</taxon>
        <taxon>Metazoa</taxon>
        <taxon>Chordata</taxon>
        <taxon>Craniata</taxon>
        <taxon>Vertebrata</taxon>
        <taxon>Euteleostomi</taxon>
        <taxon>Mammalia</taxon>
        <taxon>Eutheria</taxon>
        <taxon>Laurasiatheria</taxon>
        <taxon>Artiodactyla</taxon>
        <taxon>Ruminantia</taxon>
        <taxon>Pecora</taxon>
        <taxon>Bovidae</taxon>
        <taxon>Bovinae</taxon>
        <taxon>Bos</taxon>
    </lineage>
</organism>
<dbReference type="FunFam" id="1.10.472.10:FF:000008">
    <property type="entry name" value="Transcription initiation factor IIB"/>
    <property type="match status" value="1"/>
</dbReference>
<dbReference type="EC" id="2.6.1.7" evidence="7"/>
<keyword evidence="19" id="KW-0378">Hydrolase</keyword>
<dbReference type="EMBL" id="VBQZ03000030">
    <property type="protein sequence ID" value="MXQ86077.1"/>
    <property type="molecule type" value="Genomic_DNA"/>
</dbReference>
<dbReference type="FunFam" id="3.40.640.10:FF:000024">
    <property type="entry name" value="Kynurenine--oxoglutarate transaminase 3"/>
    <property type="match status" value="1"/>
</dbReference>
<dbReference type="GO" id="GO:0016212">
    <property type="term" value="F:kynurenine-oxoglutarate transaminase activity"/>
    <property type="evidence" value="ECO:0007669"/>
    <property type="project" value="UniProtKB-EC"/>
</dbReference>
<dbReference type="CDD" id="cd20552">
    <property type="entry name" value="CYCLIN_TFIIB_rpt2"/>
    <property type="match status" value="1"/>
</dbReference>
<feature type="domain" description="GB1/RHD3-type G" evidence="45">
    <location>
        <begin position="35"/>
        <end position="276"/>
    </location>
</feature>
<evidence type="ECO:0000256" key="1">
    <source>
        <dbReference type="ARBA" id="ARBA00001933"/>
    </source>
</evidence>
<dbReference type="InterPro" id="IPR027417">
    <property type="entry name" value="P-loop_NTPase"/>
</dbReference>
<evidence type="ECO:0000256" key="24">
    <source>
        <dbReference type="ARBA" id="ARBA00023134"/>
    </source>
</evidence>
<dbReference type="FunFam" id="3.90.1150.10:FF:000021">
    <property type="entry name" value="Kynurenine--oxoglutarate transaminase 3"/>
    <property type="match status" value="1"/>
</dbReference>
<dbReference type="EC" id="2.6.1.63" evidence="8"/>
<keyword evidence="18 41" id="KW-0863">Zinc-finger</keyword>
<evidence type="ECO:0000256" key="15">
    <source>
        <dbReference type="ARBA" id="ARBA00022723"/>
    </source>
</evidence>
<evidence type="ECO:0000259" key="45">
    <source>
        <dbReference type="PROSITE" id="PS51715"/>
    </source>
</evidence>
<dbReference type="InterPro" id="IPR013150">
    <property type="entry name" value="TFIIB_cyclin"/>
</dbReference>
<evidence type="ECO:0000256" key="9">
    <source>
        <dbReference type="ARBA" id="ARBA00013184"/>
    </source>
</evidence>
<evidence type="ECO:0000256" key="18">
    <source>
        <dbReference type="ARBA" id="ARBA00022771"/>
    </source>
</evidence>
<dbReference type="GO" id="GO:0070897">
    <property type="term" value="P:transcription preinitiation complex assembly"/>
    <property type="evidence" value="ECO:0007669"/>
    <property type="project" value="InterPro"/>
</dbReference>
<dbReference type="GO" id="GO:0017025">
    <property type="term" value="F:TBP-class protein binding"/>
    <property type="evidence" value="ECO:0007669"/>
    <property type="project" value="InterPro"/>
</dbReference>
<dbReference type="GO" id="GO:1990841">
    <property type="term" value="F:promoter-specific chromatin binding"/>
    <property type="evidence" value="ECO:0007669"/>
    <property type="project" value="UniProtKB-ARBA"/>
</dbReference>
<comment type="caution">
    <text evidence="46">The sequence shown here is derived from an EMBL/GenBank/DDBJ whole genome shotgun (WGS) entry which is preliminary data.</text>
</comment>
<dbReference type="Pfam" id="PF00155">
    <property type="entry name" value="Aminotran_1_2"/>
    <property type="match status" value="1"/>
</dbReference>
<comment type="subunit">
    <text evidence="5">Homodimer.</text>
</comment>
<dbReference type="GO" id="GO:0030170">
    <property type="term" value="F:pyridoxal phosphate binding"/>
    <property type="evidence" value="ECO:0007669"/>
    <property type="project" value="InterPro"/>
</dbReference>
<dbReference type="InterPro" id="IPR036543">
    <property type="entry name" value="Guanylate-bd_C_sf"/>
</dbReference>
<keyword evidence="16" id="KW-0677">Repeat</keyword>
<comment type="subcellular location">
    <subcellularLocation>
        <location evidence="2">Nucleus</location>
    </subcellularLocation>
</comment>
<evidence type="ECO:0000313" key="46">
    <source>
        <dbReference type="EMBL" id="MXQ86077.1"/>
    </source>
</evidence>
<dbReference type="PROSITE" id="PS00782">
    <property type="entry name" value="TFIIB"/>
    <property type="match status" value="2"/>
</dbReference>
<comment type="similarity">
    <text evidence="3">Belongs to the class-I pyridoxal-phosphate-dependent aminotransferase family.</text>
</comment>
<keyword evidence="23" id="KW-0805">Transcription regulation</keyword>
<evidence type="ECO:0000256" key="38">
    <source>
        <dbReference type="ARBA" id="ARBA00049325"/>
    </source>
</evidence>
<comment type="catalytic activity">
    <reaction evidence="35">
        <text>L-kynurenine + glyoxylate = kynurenate + glycine + H2O</text>
        <dbReference type="Rhea" id="RHEA:65896"/>
        <dbReference type="ChEBI" id="CHEBI:15377"/>
        <dbReference type="ChEBI" id="CHEBI:36655"/>
        <dbReference type="ChEBI" id="CHEBI:57305"/>
        <dbReference type="ChEBI" id="CHEBI:57959"/>
        <dbReference type="ChEBI" id="CHEBI:58454"/>
        <dbReference type="EC" id="2.6.1.63"/>
    </reaction>
    <physiologicalReaction direction="left-to-right" evidence="35">
        <dbReference type="Rhea" id="RHEA:65897"/>
    </physiologicalReaction>
</comment>
<dbReference type="GO" id="GO:0061733">
    <property type="term" value="F:protein-lysine-acetyltransferase activity"/>
    <property type="evidence" value="ECO:0007669"/>
    <property type="project" value="UniProtKB-EC"/>
</dbReference>
<evidence type="ECO:0000256" key="31">
    <source>
        <dbReference type="ARBA" id="ARBA00031371"/>
    </source>
</evidence>
<keyword evidence="22" id="KW-0663">Pyridoxal phosphate</keyword>
<dbReference type="GO" id="GO:0070189">
    <property type="term" value="P:kynurenine metabolic process"/>
    <property type="evidence" value="ECO:0007669"/>
    <property type="project" value="UniProtKB-ARBA"/>
</dbReference>
<evidence type="ECO:0000256" key="11">
    <source>
        <dbReference type="ARBA" id="ARBA00019100"/>
    </source>
</evidence>
<evidence type="ECO:0000256" key="8">
    <source>
        <dbReference type="ARBA" id="ARBA00013010"/>
    </source>
</evidence>
<dbReference type="Pfam" id="PF02841">
    <property type="entry name" value="GBP_C"/>
    <property type="match status" value="1"/>
</dbReference>
<evidence type="ECO:0000256" key="7">
    <source>
        <dbReference type="ARBA" id="ARBA00012751"/>
    </source>
</evidence>
<dbReference type="Pfam" id="PF08271">
    <property type="entry name" value="Zn_Ribbon_TF"/>
    <property type="match status" value="1"/>
</dbReference>
<evidence type="ECO:0000256" key="14">
    <source>
        <dbReference type="ARBA" id="ARBA00022679"/>
    </source>
</evidence>
<dbReference type="PROSITE" id="PS51715">
    <property type="entry name" value="G_GB1_RHD3"/>
    <property type="match status" value="1"/>
</dbReference>
<dbReference type="InterPro" id="IPR015894">
    <property type="entry name" value="Guanylate-bd_N"/>
</dbReference>
<dbReference type="CDD" id="cd16269">
    <property type="entry name" value="GBP_C"/>
    <property type="match status" value="1"/>
</dbReference>
<dbReference type="GO" id="GO:0047804">
    <property type="term" value="F:cysteine-S-conjugate beta-lyase activity"/>
    <property type="evidence" value="ECO:0007669"/>
    <property type="project" value="UniProtKB-EC"/>
</dbReference>
<comment type="catalytic activity">
    <reaction evidence="36">
        <text>3-hydroxy-L-kynurenine + glyoxylate = xanthurenate + glycine + H2O</text>
        <dbReference type="Rhea" id="RHEA:65900"/>
        <dbReference type="ChEBI" id="CHEBI:15377"/>
        <dbReference type="ChEBI" id="CHEBI:36655"/>
        <dbReference type="ChEBI" id="CHEBI:57305"/>
        <dbReference type="ChEBI" id="CHEBI:58125"/>
        <dbReference type="ChEBI" id="CHEBI:71201"/>
        <dbReference type="EC" id="2.6.1.63"/>
    </reaction>
    <physiologicalReaction direction="left-to-right" evidence="36">
        <dbReference type="Rhea" id="RHEA:65901"/>
    </physiologicalReaction>
</comment>
<feature type="coiled-coil region" evidence="43">
    <location>
        <begin position="487"/>
        <end position="583"/>
    </location>
</feature>
<comment type="function">
    <text evidence="40">General transcription factor that plays a role in transcription initiation by RNA polymerase II (Pol II). Involved in the pre-initiation complex (PIC) formation and Pol II recruitment at promoter DNA. Together with the TATA box-bound TBP forms the core initiation complex and provides a bridge between TBP and the Pol II-TFIIF complex. Released from the PIC early following the onset of transcription during the initiation and elongation transition and reassociates with TBP during the next transcription cycle. Associates with chromatin to core promoter-specific regions. Binds to two distinct DNA core promoter consensus sequence elements in a TBP-independent manner; these IIB-recognition elements (BREs) are localized immediately upstream (BREu), 5'-[GC][GC][GA]CGCC-3', and downstream (BREd), 5'-[GA]T[TGA][TG][GT][TG][TG]-3', of the TATA box element. Modulates transcription start site selection. Also exhibits autoacetyltransferase activity that contributes to the activated transcription.</text>
</comment>
<keyword evidence="26" id="KW-0539">Nucleus</keyword>
<evidence type="ECO:0000256" key="37">
    <source>
        <dbReference type="ARBA" id="ARBA00048017"/>
    </source>
</evidence>
<evidence type="ECO:0000256" key="40">
    <source>
        <dbReference type="ARBA" id="ARBA00056112"/>
    </source>
</evidence>
<dbReference type="FunFam" id="1.20.1000.10:FF:000001">
    <property type="entry name" value="Guanylate binding protein 1"/>
    <property type="match status" value="1"/>
</dbReference>
<gene>
    <name evidence="46" type="ORF">E5288_WYG002068</name>
</gene>
<keyword evidence="24" id="KW-0342">GTP-binding</keyword>
<evidence type="ECO:0000256" key="42">
    <source>
        <dbReference type="PROSITE-ProRule" id="PRU01052"/>
    </source>
</evidence>
<dbReference type="Pfam" id="PF00382">
    <property type="entry name" value="TFIIB"/>
    <property type="match status" value="2"/>
</dbReference>
<dbReference type="PANTHER" id="PTHR10751">
    <property type="entry name" value="GUANYLATE BINDING PROTEIN"/>
    <property type="match status" value="1"/>
</dbReference>
<dbReference type="GO" id="GO:0045087">
    <property type="term" value="P:innate immune response"/>
    <property type="evidence" value="ECO:0007669"/>
    <property type="project" value="UniProtKB-KW"/>
</dbReference>
<dbReference type="InterPro" id="IPR003191">
    <property type="entry name" value="Guanylate-bd/ATL_C"/>
</dbReference>
<comment type="pathway">
    <text evidence="27">Amino-acid degradation; L-kynurenine degradation; kynurenate from L-kynurenine: step 1/2.</text>
</comment>
<evidence type="ECO:0000256" key="13">
    <source>
        <dbReference type="ARBA" id="ARBA00022588"/>
    </source>
</evidence>
<dbReference type="InterPro" id="IPR015422">
    <property type="entry name" value="PyrdxlP-dep_Trfase_small"/>
</dbReference>
<evidence type="ECO:0000256" key="33">
    <source>
        <dbReference type="ARBA" id="ARBA00031706"/>
    </source>
</evidence>
<sequence>MASEIHMPGPECLIKNINGPLLVNPEALKILSAIRQPVVVVAIVGLYRTGKSYLMNKLAGKNKGFSLGSTVQSHTKGIWMWCVPHPKKPNRTLVLLDTEGLGDVEKGDNQNDSWIFALAILLSSTFVYNSMGTINQQAMDQLHYVTELTDRIRAKSSPDVDGVEDSADFVSFFPDFVWTLRDFSLDLEADGQSITADEYLENSLKLKKGTSPKDKTFNLPRLCIRKFFPKKKCFIFDRPTHRKKLGQLEELCDDELDSEFVQQAVVFCSYIFSNSKTKTLSGGIKVDGPRLGTLVQTYVNAINSGDLPCMENAVLALAEIENSAAVQKAIVHYDQQMGQKLQLPTETLQELLDLHRATEKETIEVFMRSSFKDIDQLFQKKLAAQLDKKRDDFCDQNRKASSDRCSALLKDIFSPLEEDVKQGIYSKSGGYRLFIEKMQELKKKYLQEPRKGIQAEEILQEYLKSKESVTDAILQTDQTLSEKEKLIEVERMRAESAQAAAKMLEEMQIKNQQMMEQKEKSYQEHVKQLTEKMERDRAQLLEEQERTLALKLQEQSRLLKEGFQEEQRRLQNEIQNLQKMMKEPRHPLDLIWVIEKYNDKATIQANRVRIQAPQTILITSQRNSILRAYSPLTFRRPLHPRPYTIASSPRLQTISVQAPPLSPNPAPSGSRALAGLELRKAKCSREKGHMFLAWERLCTLSCRPKFLKTVWASKILGLSTSAKMSLRFKNAKRIEGLDSNIWIEFTKLAADPSVVNLGQGLPDISPPVYVKEELSKIAAIDNLNQYTRGFGHPSLVKALSCLYEKFYHNQINPNEEILVTVGAYGSLFNAIQGLIDEGDEVIVIVPFFDCYESMVRMAGATPVFVPLRCKPVDGKKCSSSDWTLDPQELASKFNSKTKAIILNTPHNPLGKVYTKEELQVIADLCIKYDTLCISDEVYEWLVYTGNKHFKIATFPGMWERTITIGSAGKTFSVTGWKLGWSIGPKHLIKHLQTVQQNTVYTCATPLQEALAQAFWIDIKRMDDPECYFNSLPKELEVKRDRMVHLLESVGLKSIVPDGGYFIVADVSMLDVDLFDMKDSNEPYDYKFVKWMIKNKKLSAIPVSAFCNAETKSQFEKFVRFCFIKLCRICKDHENNSQGRTHISLPHSLDALPRVTCPNHPDAILVEDYRAGDMICPECGLVVGDRVIDVGSEWRTFSNDKATKDPSRVGDSQNPLLSDGDLSTMIGKGTGAASFDEFGNSKYQNRRTMSSSDRAMMNAFKEITTMADRINLPRNIVDRTNNLFKQVYEQKSLKGRANDAIASACLYIACRQEGVPRTFKEICAVSRISKKEIGRCFKLILKALETSVDLITTGDFMSRFCSNLCLPKQVQMAATHIARKAVELDLVPGRSPISVAAAAIYMASQASAEKRTQKEIGDIAGVADVTIRQSYRLIYPRAPDLFPTDFKFDTPVDKLPQL</sequence>
<dbReference type="EC" id="2.3.1.48" evidence="9"/>
<dbReference type="Gene3D" id="3.40.50.300">
    <property type="entry name" value="P-loop containing nucleotide triphosphate hydrolases"/>
    <property type="match status" value="1"/>
</dbReference>
<dbReference type="InterPro" id="IPR000812">
    <property type="entry name" value="TFIIB"/>
</dbReference>
<dbReference type="FunFam" id="3.40.50.300:FF:000422">
    <property type="entry name" value="Guanylate-binding protein 1"/>
    <property type="match status" value="1"/>
</dbReference>
<evidence type="ECO:0000256" key="12">
    <source>
        <dbReference type="ARBA" id="ARBA00022576"/>
    </source>
</evidence>
<evidence type="ECO:0000256" key="4">
    <source>
        <dbReference type="ARBA" id="ARBA00010857"/>
    </source>
</evidence>
<dbReference type="CDD" id="cd01851">
    <property type="entry name" value="GBP"/>
    <property type="match status" value="1"/>
</dbReference>
<evidence type="ECO:0000259" key="44">
    <source>
        <dbReference type="PROSITE" id="PS51134"/>
    </source>
</evidence>
<evidence type="ECO:0000256" key="21">
    <source>
        <dbReference type="ARBA" id="ARBA00022859"/>
    </source>
</evidence>
<dbReference type="InterPro" id="IPR004839">
    <property type="entry name" value="Aminotransferase_I/II_large"/>
</dbReference>
<evidence type="ECO:0000256" key="41">
    <source>
        <dbReference type="PROSITE-ProRule" id="PRU00469"/>
    </source>
</evidence>
<dbReference type="CDD" id="cd20551">
    <property type="entry name" value="CYCLIN_TFIIB_rpt1"/>
    <property type="match status" value="1"/>
</dbReference>
<dbReference type="GO" id="GO:0008270">
    <property type="term" value="F:zinc ion binding"/>
    <property type="evidence" value="ECO:0007669"/>
    <property type="project" value="UniProtKB-KW"/>
</dbReference>
<dbReference type="SUPFAM" id="SSF47954">
    <property type="entry name" value="Cyclin-like"/>
    <property type="match status" value="2"/>
</dbReference>
<dbReference type="Pfam" id="PF02263">
    <property type="entry name" value="GBP"/>
    <property type="match status" value="1"/>
</dbReference>
<dbReference type="PROSITE" id="PS51134">
    <property type="entry name" value="ZF_TFIIB"/>
    <property type="match status" value="1"/>
</dbReference>
<keyword evidence="47" id="KW-1185">Reference proteome</keyword>
<keyword evidence="15" id="KW-0479">Metal-binding</keyword>
<dbReference type="InterPro" id="IPR030386">
    <property type="entry name" value="G_GB1_RHD3_dom"/>
</dbReference>
<accession>A0A6B0RBB5</accession>
<keyword evidence="20" id="KW-0862">Zinc</keyword>
<comment type="similarity">
    <text evidence="42">Belongs to the TRAFAC class dynamin-like GTPase superfamily. GB1/RHD3 GTPase family.</text>
</comment>
<evidence type="ECO:0000256" key="26">
    <source>
        <dbReference type="ARBA" id="ARBA00023242"/>
    </source>
</evidence>
<dbReference type="Gene3D" id="3.40.640.10">
    <property type="entry name" value="Type I PLP-dependent aspartate aminotransferase-like (Major domain)"/>
    <property type="match status" value="1"/>
</dbReference>
<evidence type="ECO:0000256" key="10">
    <source>
        <dbReference type="ARBA" id="ARBA00013932"/>
    </source>
</evidence>
<keyword evidence="25" id="KW-0804">Transcription</keyword>
<evidence type="ECO:0000256" key="2">
    <source>
        <dbReference type="ARBA" id="ARBA00004123"/>
    </source>
</evidence>
<dbReference type="SUPFAM" id="SSF48340">
    <property type="entry name" value="Interferon-induced guanylate-binding protein 1 (GBP1), C-terminal domain"/>
    <property type="match status" value="1"/>
</dbReference>
<proteinExistence type="inferred from homology"/>
<evidence type="ECO:0000256" key="22">
    <source>
        <dbReference type="ARBA" id="ARBA00022898"/>
    </source>
</evidence>
<dbReference type="GO" id="GO:0005525">
    <property type="term" value="F:GTP binding"/>
    <property type="evidence" value="ECO:0007669"/>
    <property type="project" value="UniProtKB-KW"/>
</dbReference>
<evidence type="ECO:0000256" key="30">
    <source>
        <dbReference type="ARBA" id="ARBA00031198"/>
    </source>
</evidence>
<evidence type="ECO:0000256" key="29">
    <source>
        <dbReference type="ARBA" id="ARBA00030993"/>
    </source>
</evidence>
<comment type="function">
    <text evidence="39">Catalyzes the irreversible transamination of the L-tryptophan metabolite L-kynurenine to form kynurenic acid (KA), an intermediate in the tryptophan catabolic pathway which is also a broad spectrum antagonist of the three ionotropic excitatory amino acid receptors among others. May catalyze the beta-elimination of S-conjugates and Se-conjugates of L-(seleno)cysteine, resulting in the cleavage of the C-S or C-Se bond. Has transaminase activity towards L-kynurenine, tryptophan, phenylalanine, serine, cysteine, methionine, histidine, glutamine and asparagine with glyoxylate as an amino group acceptor (in vitro). Has lower activity with 2-oxoglutarate as amino group acceptor (in vitro).</text>
</comment>
<dbReference type="GO" id="GO:0003924">
    <property type="term" value="F:GTPase activity"/>
    <property type="evidence" value="ECO:0007669"/>
    <property type="project" value="InterPro"/>
</dbReference>
<evidence type="ECO:0000256" key="3">
    <source>
        <dbReference type="ARBA" id="ARBA00007441"/>
    </source>
</evidence>
<evidence type="ECO:0000256" key="6">
    <source>
        <dbReference type="ARBA" id="ARBA00012224"/>
    </source>
</evidence>
<evidence type="ECO:0000256" key="32">
    <source>
        <dbReference type="ARBA" id="ARBA00031600"/>
    </source>
</evidence>
<evidence type="ECO:0000256" key="16">
    <source>
        <dbReference type="ARBA" id="ARBA00022737"/>
    </source>
</evidence>
<dbReference type="PRINTS" id="PR00685">
    <property type="entry name" value="TIFACTORIIB"/>
</dbReference>
<dbReference type="Gene3D" id="1.20.1000.10">
    <property type="entry name" value="Guanylate-binding protein, C-terminal domain"/>
    <property type="match status" value="1"/>
</dbReference>
<name>A0A6B0RBB5_9CETA</name>
<dbReference type="CDD" id="cd00609">
    <property type="entry name" value="AAT_like"/>
    <property type="match status" value="1"/>
</dbReference>
<evidence type="ECO:0000256" key="23">
    <source>
        <dbReference type="ARBA" id="ARBA00023015"/>
    </source>
</evidence>
<keyword evidence="43" id="KW-0175">Coiled coil</keyword>
<dbReference type="SUPFAM" id="SSF57783">
    <property type="entry name" value="Zinc beta-ribbon"/>
    <property type="match status" value="1"/>
</dbReference>
<dbReference type="SUPFAM" id="SSF52540">
    <property type="entry name" value="P-loop containing nucleoside triphosphate hydrolases"/>
    <property type="match status" value="1"/>
</dbReference>
<comment type="similarity">
    <text evidence="4">Belongs to the TFIIB family.</text>
</comment>
<keyword evidence="12" id="KW-0032">Aminotransferase</keyword>
<dbReference type="InterPro" id="IPR013763">
    <property type="entry name" value="Cyclin-like_dom"/>
</dbReference>
<feature type="domain" description="TFIIB-type" evidence="44">
    <location>
        <begin position="1152"/>
        <end position="1183"/>
    </location>
</feature>
<keyword evidence="13" id="KW-0399">Innate immunity</keyword>
<evidence type="ECO:0000256" key="36">
    <source>
        <dbReference type="ARBA" id="ARBA00047888"/>
    </source>
</evidence>
<comment type="catalytic activity">
    <reaction evidence="38">
        <text>an S-substituted L-cysteine + H2O = a thiol + pyruvate + NH4(+)</text>
        <dbReference type="Rhea" id="RHEA:18121"/>
        <dbReference type="ChEBI" id="CHEBI:15361"/>
        <dbReference type="ChEBI" id="CHEBI:15377"/>
        <dbReference type="ChEBI" id="CHEBI:28938"/>
        <dbReference type="ChEBI" id="CHEBI:29256"/>
        <dbReference type="ChEBI" id="CHEBI:58717"/>
        <dbReference type="EC" id="4.4.1.13"/>
    </reaction>
    <physiologicalReaction direction="left-to-right" evidence="38">
        <dbReference type="Rhea" id="RHEA:18122"/>
    </physiologicalReaction>
</comment>
<dbReference type="EC" id="4.4.1.13" evidence="6"/>
<dbReference type="GO" id="GO:0047315">
    <property type="term" value="F:kynurenine-glyoxylate transaminase activity"/>
    <property type="evidence" value="ECO:0007669"/>
    <property type="project" value="UniProtKB-EC"/>
</dbReference>
<dbReference type="GO" id="GO:0005634">
    <property type="term" value="C:nucleus"/>
    <property type="evidence" value="ECO:0007669"/>
    <property type="project" value="UniProtKB-SubCell"/>
</dbReference>
<dbReference type="InterPro" id="IPR015421">
    <property type="entry name" value="PyrdxlP-dep_Trfase_major"/>
</dbReference>
<dbReference type="Gene3D" id="3.90.1150.10">
    <property type="entry name" value="Aspartate Aminotransferase, domain 1"/>
    <property type="match status" value="1"/>
</dbReference>